<feature type="domain" description="Signal transduction histidine kinase subgroup 3 dimerisation and phosphoacceptor" evidence="10">
    <location>
        <begin position="177"/>
        <end position="239"/>
    </location>
</feature>
<comment type="catalytic activity">
    <reaction evidence="1">
        <text>ATP + protein L-histidine = ADP + protein N-phospho-L-histidine.</text>
        <dbReference type="EC" id="2.7.13.3"/>
    </reaction>
</comment>
<dbReference type="InterPro" id="IPR050482">
    <property type="entry name" value="Sensor_HK_TwoCompSys"/>
</dbReference>
<gene>
    <name evidence="11" type="ORF">HMA55_06540</name>
</gene>
<evidence type="ECO:0000256" key="6">
    <source>
        <dbReference type="ARBA" id="ARBA00022777"/>
    </source>
</evidence>
<dbReference type="InterPro" id="IPR036890">
    <property type="entry name" value="HATPase_C_sf"/>
</dbReference>
<evidence type="ECO:0000256" key="8">
    <source>
        <dbReference type="ARBA" id="ARBA00023012"/>
    </source>
</evidence>
<reference evidence="11 12" key="1">
    <citation type="submission" date="2020-05" db="EMBL/GenBank/DDBJ databases">
        <title>Descriptions of Corynebacterium xxxx sp. nov., Corynebacterium yyyy sp. nov. and Corynebacterium zzzz sp. nov.</title>
        <authorList>
            <person name="Zhang G."/>
        </authorList>
    </citation>
    <scope>NUCLEOTIDE SEQUENCE [LARGE SCALE GENOMIC DNA]</scope>
    <source>
        <strain evidence="12">zg-913</strain>
    </source>
</reference>
<dbReference type="RefSeq" id="WP_181192273.1">
    <property type="nucleotide sequence ID" value="NZ_JABFED010000004.1"/>
</dbReference>
<evidence type="ECO:0000256" key="7">
    <source>
        <dbReference type="ARBA" id="ARBA00022840"/>
    </source>
</evidence>
<dbReference type="EMBL" id="JABFED010000004">
    <property type="protein sequence ID" value="MBA1837555.1"/>
    <property type="molecule type" value="Genomic_DNA"/>
</dbReference>
<comment type="caution">
    <text evidence="11">The sequence shown here is derived from an EMBL/GenBank/DDBJ whole genome shotgun (WGS) entry which is preliminary data.</text>
</comment>
<keyword evidence="4" id="KW-0808">Transferase</keyword>
<dbReference type="Gene3D" id="3.30.565.10">
    <property type="entry name" value="Histidine kinase-like ATPase, C-terminal domain"/>
    <property type="match status" value="1"/>
</dbReference>
<accession>A0A7H0K7X8</accession>
<protein>
    <recommendedName>
        <fullName evidence="2">histidine kinase</fullName>
        <ecNumber evidence="2">2.7.13.3</ecNumber>
    </recommendedName>
</protein>
<dbReference type="PROSITE" id="PS51257">
    <property type="entry name" value="PROKAR_LIPOPROTEIN"/>
    <property type="match status" value="1"/>
</dbReference>
<keyword evidence="12" id="KW-1185">Reference proteome</keyword>
<dbReference type="Pfam" id="PF07730">
    <property type="entry name" value="HisKA_3"/>
    <property type="match status" value="1"/>
</dbReference>
<evidence type="ECO:0000259" key="10">
    <source>
        <dbReference type="Pfam" id="PF07730"/>
    </source>
</evidence>
<evidence type="ECO:0000256" key="5">
    <source>
        <dbReference type="ARBA" id="ARBA00022741"/>
    </source>
</evidence>
<feature type="transmembrane region" description="Helical" evidence="9">
    <location>
        <begin position="102"/>
        <end position="125"/>
    </location>
</feature>
<dbReference type="CDD" id="cd16917">
    <property type="entry name" value="HATPase_UhpB-NarQ-NarX-like"/>
    <property type="match status" value="1"/>
</dbReference>
<keyword evidence="6 11" id="KW-0418">Kinase</keyword>
<evidence type="ECO:0000256" key="4">
    <source>
        <dbReference type="ARBA" id="ARBA00022679"/>
    </source>
</evidence>
<evidence type="ECO:0000313" key="11">
    <source>
        <dbReference type="EMBL" id="MBA1837555.1"/>
    </source>
</evidence>
<dbReference type="SUPFAM" id="SSF55874">
    <property type="entry name" value="ATPase domain of HSP90 chaperone/DNA topoisomerase II/histidine kinase"/>
    <property type="match status" value="1"/>
</dbReference>
<proteinExistence type="predicted"/>
<dbReference type="EC" id="2.7.13.3" evidence="2"/>
<keyword evidence="5" id="KW-0547">Nucleotide-binding</keyword>
<dbReference type="GO" id="GO:0005524">
    <property type="term" value="F:ATP binding"/>
    <property type="evidence" value="ECO:0007669"/>
    <property type="project" value="UniProtKB-KW"/>
</dbReference>
<evidence type="ECO:0000256" key="9">
    <source>
        <dbReference type="SAM" id="Phobius"/>
    </source>
</evidence>
<keyword evidence="9" id="KW-0812">Transmembrane</keyword>
<keyword evidence="9" id="KW-0472">Membrane</keyword>
<dbReference type="GO" id="GO:0016020">
    <property type="term" value="C:membrane"/>
    <property type="evidence" value="ECO:0007669"/>
    <property type="project" value="InterPro"/>
</dbReference>
<dbReference type="Proteomes" id="UP000577408">
    <property type="component" value="Unassembled WGS sequence"/>
</dbReference>
<evidence type="ECO:0000256" key="2">
    <source>
        <dbReference type="ARBA" id="ARBA00012438"/>
    </source>
</evidence>
<dbReference type="InterPro" id="IPR011712">
    <property type="entry name" value="Sig_transdc_His_kin_sub3_dim/P"/>
</dbReference>
<dbReference type="GO" id="GO:0046983">
    <property type="term" value="F:protein dimerization activity"/>
    <property type="evidence" value="ECO:0007669"/>
    <property type="project" value="InterPro"/>
</dbReference>
<dbReference type="Gene3D" id="1.20.5.1930">
    <property type="match status" value="1"/>
</dbReference>
<dbReference type="PANTHER" id="PTHR24421">
    <property type="entry name" value="NITRATE/NITRITE SENSOR PROTEIN NARX-RELATED"/>
    <property type="match status" value="1"/>
</dbReference>
<evidence type="ECO:0000313" key="12">
    <source>
        <dbReference type="Proteomes" id="UP000577408"/>
    </source>
</evidence>
<evidence type="ECO:0000256" key="3">
    <source>
        <dbReference type="ARBA" id="ARBA00022553"/>
    </source>
</evidence>
<dbReference type="GO" id="GO:0000155">
    <property type="term" value="F:phosphorelay sensor kinase activity"/>
    <property type="evidence" value="ECO:0007669"/>
    <property type="project" value="InterPro"/>
</dbReference>
<keyword evidence="8" id="KW-0902">Two-component regulatory system</keyword>
<keyword evidence="7" id="KW-0067">ATP-binding</keyword>
<keyword evidence="3" id="KW-0597">Phosphoprotein</keyword>
<sequence>MNFSTTRAVRIRNAGMAAFMLVACLVGLLPDSRQLVVGLALLACAVAAPFTRWRWPLETFAAILTVLIPAALCNTLPVGAIAVAPFAAYIARRHLPAPHRDIATGALLLGDAAATAFVIPALTALEPAERLPYVFWSIILLTVALLFGELRRRAEETAEKDLARQREQFERDAQEQRAHLAREIHDIVTHSLTVIVAQADGARFAATPEAKDEALRTIGNVGRDSLRQMRGVVELLRDAEQRPLEPATQLDIDGLVATSHAGGLNVAYTAEGTPPEHLAPATALTVQRIVQESLTNAMKHGTGRADLAVRWGADNVVVETTNPVAPGATTRPGHGVEGMRQRAALSSGTVTASATPAGTWTTTARIPLNS</sequence>
<dbReference type="AlphaFoldDB" id="A0A7H0K7X8"/>
<name>A0A7H0K7X8_9CORY</name>
<evidence type="ECO:0000256" key="1">
    <source>
        <dbReference type="ARBA" id="ARBA00000085"/>
    </source>
</evidence>
<organism evidence="11 12">
    <name type="scientific">Corynebacterium wankanglinii</name>
    <dbReference type="NCBI Taxonomy" id="2735136"/>
    <lineage>
        <taxon>Bacteria</taxon>
        <taxon>Bacillati</taxon>
        <taxon>Actinomycetota</taxon>
        <taxon>Actinomycetes</taxon>
        <taxon>Mycobacteriales</taxon>
        <taxon>Corynebacteriaceae</taxon>
        <taxon>Corynebacterium</taxon>
    </lineage>
</organism>
<feature type="transmembrane region" description="Helical" evidence="9">
    <location>
        <begin position="131"/>
        <end position="150"/>
    </location>
</feature>
<keyword evidence="9" id="KW-1133">Transmembrane helix</keyword>
<dbReference type="PANTHER" id="PTHR24421:SF10">
    <property type="entry name" value="NITRATE_NITRITE SENSOR PROTEIN NARQ"/>
    <property type="match status" value="1"/>
</dbReference>
<feature type="transmembrane region" description="Helical" evidence="9">
    <location>
        <begin position="63"/>
        <end position="90"/>
    </location>
</feature>